<gene>
    <name evidence="5" type="ORF">Sru01_28780</name>
</gene>
<keyword evidence="6" id="KW-1185">Reference proteome</keyword>
<dbReference type="PANTHER" id="PTHR30576">
    <property type="entry name" value="COLANIC BIOSYNTHESIS UDP-GLUCOSE LIPID CARRIER TRANSFERASE"/>
    <property type="match status" value="1"/>
</dbReference>
<feature type="domain" description="Bacterial sugar transferase" evidence="4">
    <location>
        <begin position="42"/>
        <end position="239"/>
    </location>
</feature>
<dbReference type="AlphaFoldDB" id="A0A919R3U0"/>
<feature type="transmembrane region" description="Helical" evidence="3">
    <location>
        <begin position="48"/>
        <end position="70"/>
    </location>
</feature>
<name>A0A919R3U0_9ACTN</name>
<dbReference type="EMBL" id="BOOU01000042">
    <property type="protein sequence ID" value="GII77896.1"/>
    <property type="molecule type" value="Genomic_DNA"/>
</dbReference>
<keyword evidence="3" id="KW-1133">Transmembrane helix</keyword>
<organism evidence="5 6">
    <name type="scientific">Sphaerisporangium rufum</name>
    <dbReference type="NCBI Taxonomy" id="1381558"/>
    <lineage>
        <taxon>Bacteria</taxon>
        <taxon>Bacillati</taxon>
        <taxon>Actinomycetota</taxon>
        <taxon>Actinomycetes</taxon>
        <taxon>Streptosporangiales</taxon>
        <taxon>Streptosporangiaceae</taxon>
        <taxon>Sphaerisporangium</taxon>
    </lineage>
</organism>
<evidence type="ECO:0000256" key="2">
    <source>
        <dbReference type="SAM" id="MobiDB-lite"/>
    </source>
</evidence>
<evidence type="ECO:0000259" key="4">
    <source>
        <dbReference type="Pfam" id="PF02397"/>
    </source>
</evidence>
<reference evidence="5" key="1">
    <citation type="submission" date="2021-01" db="EMBL/GenBank/DDBJ databases">
        <title>Whole genome shotgun sequence of Sphaerisporangium rufum NBRC 109079.</title>
        <authorList>
            <person name="Komaki H."/>
            <person name="Tamura T."/>
        </authorList>
    </citation>
    <scope>NUCLEOTIDE SEQUENCE</scope>
    <source>
        <strain evidence="5">NBRC 109079</strain>
    </source>
</reference>
<evidence type="ECO:0000313" key="6">
    <source>
        <dbReference type="Proteomes" id="UP000655287"/>
    </source>
</evidence>
<keyword evidence="3" id="KW-0812">Transmembrane</keyword>
<feature type="compositionally biased region" description="Basic residues" evidence="2">
    <location>
        <begin position="268"/>
        <end position="279"/>
    </location>
</feature>
<evidence type="ECO:0000313" key="5">
    <source>
        <dbReference type="EMBL" id="GII77896.1"/>
    </source>
</evidence>
<keyword evidence="3" id="KW-0472">Membrane</keyword>
<evidence type="ECO:0000256" key="1">
    <source>
        <dbReference type="ARBA" id="ARBA00006464"/>
    </source>
</evidence>
<dbReference type="GO" id="GO:0016780">
    <property type="term" value="F:phosphotransferase activity, for other substituted phosphate groups"/>
    <property type="evidence" value="ECO:0007669"/>
    <property type="project" value="TreeGrafter"/>
</dbReference>
<comment type="caution">
    <text evidence="5">The sequence shown here is derived from an EMBL/GenBank/DDBJ whole genome shotgun (WGS) entry which is preliminary data.</text>
</comment>
<feature type="region of interest" description="Disordered" evidence="2">
    <location>
        <begin position="242"/>
        <end position="279"/>
    </location>
</feature>
<dbReference type="Pfam" id="PF02397">
    <property type="entry name" value="Bac_transf"/>
    <property type="match status" value="1"/>
</dbReference>
<evidence type="ECO:0000256" key="3">
    <source>
        <dbReference type="SAM" id="Phobius"/>
    </source>
</evidence>
<protein>
    <recommendedName>
        <fullName evidence="4">Bacterial sugar transferase domain-containing protein</fullName>
    </recommendedName>
</protein>
<feature type="compositionally biased region" description="Basic and acidic residues" evidence="2">
    <location>
        <begin position="252"/>
        <end position="267"/>
    </location>
</feature>
<dbReference type="Proteomes" id="UP000655287">
    <property type="component" value="Unassembled WGS sequence"/>
</dbReference>
<comment type="similarity">
    <text evidence="1">Belongs to the bacterial sugar transferase family.</text>
</comment>
<dbReference type="PANTHER" id="PTHR30576:SF10">
    <property type="entry name" value="SLL5057 PROTEIN"/>
    <property type="match status" value="1"/>
</dbReference>
<sequence>MREGERAPGAVHGGPAAPGVVSGPAVGWAVPGGPSRAGRLGKAAFERAVAAAALLLLAPVLVALAIGVRLTGPGPVLVRRAKVGRGGARFTAVALRTIRLDAPGGQGGCHPVRRGGGRGAGGHGAFVRLRRDSRLTRYGAWLRRHSLDELPQLLNVLLGQMSLVGPRPRGPGEIPAGAAGAAGALRRLPMRPGMTGLWQVDGGPDLSFEESVRLDLRYVEHWSLALDLHILWRTWSVVARGPGARQPGNARSSEEQHQEGHRDDTRRPRARPRSRRRGG</sequence>
<dbReference type="InterPro" id="IPR003362">
    <property type="entry name" value="Bact_transf"/>
</dbReference>
<proteinExistence type="inferred from homology"/>
<accession>A0A919R3U0</accession>